<dbReference type="Gene3D" id="3.60.21.10">
    <property type="match status" value="1"/>
</dbReference>
<dbReference type="GO" id="GO:0016787">
    <property type="term" value="F:hydrolase activity"/>
    <property type="evidence" value="ECO:0007669"/>
    <property type="project" value="UniProtKB-KW"/>
</dbReference>
<proteinExistence type="predicted"/>
<protein>
    <submittedName>
        <fullName evidence="2">Metal-dependent hydrolase</fullName>
    </submittedName>
</protein>
<gene>
    <name evidence="2" type="ORF">Staley_29</name>
</gene>
<dbReference type="SUPFAM" id="SSF56300">
    <property type="entry name" value="Metallo-dependent phosphatases"/>
    <property type="match status" value="1"/>
</dbReference>
<keyword evidence="3" id="KW-1185">Reference proteome</keyword>
<reference evidence="2 3" key="1">
    <citation type="journal article" date="2013" name="Genome Announc.">
        <title>Complete Genome of Bacillus megaterium Siphophage Staley.</title>
        <authorList>
            <person name="Hastings W.J."/>
            <person name="Ritter M.A."/>
            <person name="Chamakura K.R."/>
            <person name="Kuty Everett G.F."/>
        </authorList>
    </citation>
    <scope>NUCLEOTIDE SEQUENCE [LARGE SCALE GENOMIC DNA]</scope>
</reference>
<dbReference type="InterPro" id="IPR029052">
    <property type="entry name" value="Metallo-depent_PP-like"/>
</dbReference>
<evidence type="ECO:0000313" key="3">
    <source>
        <dbReference type="Proteomes" id="UP000017658"/>
    </source>
</evidence>
<dbReference type="RefSeq" id="YP_008770743.1">
    <property type="nucleotide sequence ID" value="NC_022767.1"/>
</dbReference>
<dbReference type="EMBL" id="KF669663">
    <property type="protein sequence ID" value="AGY48712.1"/>
    <property type="molecule type" value="Genomic_DNA"/>
</dbReference>
<organism evidence="2 3">
    <name type="scientific">Bacillus phage Staley</name>
    <dbReference type="NCBI Taxonomy" id="1406792"/>
    <lineage>
        <taxon>Viruses</taxon>
        <taxon>Duplodnaviria</taxon>
        <taxon>Heunggongvirae</taxon>
        <taxon>Uroviricota</taxon>
        <taxon>Caudoviricetes</taxon>
        <taxon>Slashvirus</taxon>
        <taxon>Slashvirus staley</taxon>
    </lineage>
</organism>
<dbReference type="Pfam" id="PF00149">
    <property type="entry name" value="Metallophos"/>
    <property type="match status" value="1"/>
</dbReference>
<dbReference type="KEGG" id="vg:17959498"/>
<name>U5Q178_9CAUD</name>
<evidence type="ECO:0000313" key="2">
    <source>
        <dbReference type="EMBL" id="AGY48712.1"/>
    </source>
</evidence>
<accession>U5Q178</accession>
<keyword evidence="2" id="KW-0378">Hydrolase</keyword>
<evidence type="ECO:0000259" key="1">
    <source>
        <dbReference type="Pfam" id="PF00149"/>
    </source>
</evidence>
<feature type="domain" description="Calcineurin-like phosphoesterase" evidence="1">
    <location>
        <begin position="16"/>
        <end position="184"/>
    </location>
</feature>
<dbReference type="OrthoDB" id="12534at10239"/>
<dbReference type="Proteomes" id="UP000017658">
    <property type="component" value="Segment"/>
</dbReference>
<dbReference type="GeneID" id="17959498"/>
<dbReference type="InterPro" id="IPR004843">
    <property type="entry name" value="Calcineurin-like_PHP"/>
</dbReference>
<sequence>MKYLEGKIKNKPQNLHVVLMNDIHIGSEALDYDFLKRVFKFIDENRENTRILINGDIFEMVTKQSKGDLFEQTLSPEQQIDKAVELFKPYADLIDCVTSGNHDQRLQNETSIDPVRMFCRYLGIEDRYAGYEAIVGFSFRKKLYTVYQFHGANGGSTVAAIERNMKKYKEKSNAHIVYTGHWHKQFSKPLKFFSFDPYNKVIREEKHWLVCGNTCVQTAKYAKKFGYEESFPSQAVLTLSGSGRKNVDVNWIY</sequence>